<dbReference type="AlphaFoldDB" id="A0A9N9IJB9"/>
<evidence type="ECO:0000313" key="1">
    <source>
        <dbReference type="EMBL" id="CAG8738183.1"/>
    </source>
</evidence>
<dbReference type="EMBL" id="CAJVPZ010031005">
    <property type="protein sequence ID" value="CAG8738183.1"/>
    <property type="molecule type" value="Genomic_DNA"/>
</dbReference>
<dbReference type="OrthoDB" id="2405365at2759"/>
<keyword evidence="2" id="KW-1185">Reference proteome</keyword>
<organism evidence="1 2">
    <name type="scientific">Racocetra fulgida</name>
    <dbReference type="NCBI Taxonomy" id="60492"/>
    <lineage>
        <taxon>Eukaryota</taxon>
        <taxon>Fungi</taxon>
        <taxon>Fungi incertae sedis</taxon>
        <taxon>Mucoromycota</taxon>
        <taxon>Glomeromycotina</taxon>
        <taxon>Glomeromycetes</taxon>
        <taxon>Diversisporales</taxon>
        <taxon>Gigasporaceae</taxon>
        <taxon>Racocetra</taxon>
    </lineage>
</organism>
<reference evidence="1" key="1">
    <citation type="submission" date="2021-06" db="EMBL/GenBank/DDBJ databases">
        <authorList>
            <person name="Kallberg Y."/>
            <person name="Tangrot J."/>
            <person name="Rosling A."/>
        </authorList>
    </citation>
    <scope>NUCLEOTIDE SEQUENCE</scope>
    <source>
        <strain evidence="1">IN212</strain>
    </source>
</reference>
<sequence length="194" mass="22072">LLNALVFSQDIAVTRAFQDIKLHWWITNVNSYESHYPHRSHNKSVTDEFNMLGRSNGIIELQPLNCNNADINKSDIINDHDITLNNQKNDQDVHLVYPEPAHLKDPSQYSSLDLPSHYLNLSTSSDPLIGIDISTRAVGDDEQATSEDLNKIFSSSQEIEMNWDLNVFQKLKFQTSFANLGYVPITNAYAFNCE</sequence>
<evidence type="ECO:0000313" key="2">
    <source>
        <dbReference type="Proteomes" id="UP000789396"/>
    </source>
</evidence>
<comment type="caution">
    <text evidence="1">The sequence shown here is derived from an EMBL/GenBank/DDBJ whole genome shotgun (WGS) entry which is preliminary data.</text>
</comment>
<name>A0A9N9IJB9_9GLOM</name>
<feature type="non-terminal residue" evidence="1">
    <location>
        <position position="194"/>
    </location>
</feature>
<feature type="non-terminal residue" evidence="1">
    <location>
        <position position="1"/>
    </location>
</feature>
<proteinExistence type="predicted"/>
<gene>
    <name evidence="1" type="ORF">RFULGI_LOCUS12646</name>
</gene>
<protein>
    <submittedName>
        <fullName evidence="1">14192_t:CDS:1</fullName>
    </submittedName>
</protein>
<dbReference type="Proteomes" id="UP000789396">
    <property type="component" value="Unassembled WGS sequence"/>
</dbReference>
<accession>A0A9N9IJB9</accession>